<sequence>MAWNQCVHLRRKKMCVGSKERSPESRPCAAPKRLLSPYFGTISLSYAAKQVRCRGKLRRMGIVFSFFVHLRANRSSGEASKSLTVRFPGNDPSSLSAERGYLRCAPPRMRKIANEMPSSFSRWDDASPDSDLAQKLKEARASSEASDLHQPQGGGRGFRVFLPHDC</sequence>
<reference evidence="3" key="5">
    <citation type="submission" date="2015-06" db="UniProtKB">
        <authorList>
            <consortium name="EnsemblFungi"/>
        </authorList>
    </citation>
    <scope>IDENTIFICATION</scope>
    <source>
        <strain evidence="3">ATCC 64411</strain>
    </source>
</reference>
<gene>
    <name evidence="2" type="ORF">MAPG_06368</name>
</gene>
<evidence type="ECO:0000313" key="3">
    <source>
        <dbReference type="EnsemblFungi" id="MAPG_06368T0"/>
    </source>
</evidence>
<dbReference type="EMBL" id="GL876970">
    <property type="protein sequence ID" value="KLU87368.1"/>
    <property type="molecule type" value="Genomic_DNA"/>
</dbReference>
<dbReference type="VEuPathDB" id="FungiDB:MAPG_06368"/>
<dbReference type="EnsemblFungi" id="MAPG_06368T0">
    <property type="protein sequence ID" value="MAPG_06368T0"/>
    <property type="gene ID" value="MAPG_06368"/>
</dbReference>
<accession>A0A0C4E1U7</accession>
<reference evidence="3" key="4">
    <citation type="journal article" date="2015" name="G3 (Bethesda)">
        <title>Genome sequences of three phytopathogenic species of the Magnaporthaceae family of fungi.</title>
        <authorList>
            <person name="Okagaki L.H."/>
            <person name="Nunes C.C."/>
            <person name="Sailsbery J."/>
            <person name="Clay B."/>
            <person name="Brown D."/>
            <person name="John T."/>
            <person name="Oh Y."/>
            <person name="Young N."/>
            <person name="Fitzgerald M."/>
            <person name="Haas B.J."/>
            <person name="Zeng Q."/>
            <person name="Young S."/>
            <person name="Adiconis X."/>
            <person name="Fan L."/>
            <person name="Levin J.Z."/>
            <person name="Mitchell T.K."/>
            <person name="Okubara P.A."/>
            <person name="Farman M.L."/>
            <person name="Kohn L.M."/>
            <person name="Birren B."/>
            <person name="Ma L.-J."/>
            <person name="Dean R.A."/>
        </authorList>
    </citation>
    <scope>NUCLEOTIDE SEQUENCE</scope>
    <source>
        <strain evidence="3">ATCC 64411 / 73-15</strain>
    </source>
</reference>
<feature type="compositionally biased region" description="Basic and acidic residues" evidence="1">
    <location>
        <begin position="132"/>
        <end position="141"/>
    </location>
</feature>
<protein>
    <submittedName>
        <fullName evidence="2 3">Uncharacterized protein</fullName>
    </submittedName>
</protein>
<reference evidence="2" key="2">
    <citation type="submission" date="2010-05" db="EMBL/GenBank/DDBJ databases">
        <title>The Genome Sequence of Magnaporthe poae strain ATCC 64411.</title>
        <authorList>
            <consortium name="The Broad Institute Genome Sequencing Platform"/>
            <consortium name="Broad Institute Genome Sequencing Center for Infectious Disease"/>
            <person name="Ma L.-J."/>
            <person name="Dead R."/>
            <person name="Young S."/>
            <person name="Zeng Q."/>
            <person name="Koehrsen M."/>
            <person name="Alvarado L."/>
            <person name="Berlin A."/>
            <person name="Chapman S.B."/>
            <person name="Chen Z."/>
            <person name="Freedman E."/>
            <person name="Gellesch M."/>
            <person name="Goldberg J."/>
            <person name="Griggs A."/>
            <person name="Gujja S."/>
            <person name="Heilman E.R."/>
            <person name="Heiman D."/>
            <person name="Hepburn T."/>
            <person name="Howarth C."/>
            <person name="Jen D."/>
            <person name="Larson L."/>
            <person name="Mehta T."/>
            <person name="Neiman D."/>
            <person name="Pearson M."/>
            <person name="Roberts A."/>
            <person name="Saif S."/>
            <person name="Shea T."/>
            <person name="Shenoy N."/>
            <person name="Sisk P."/>
            <person name="Stolte C."/>
            <person name="Sykes S."/>
            <person name="Walk T."/>
            <person name="White J."/>
            <person name="Yandava C."/>
            <person name="Haas B."/>
            <person name="Nusbaum C."/>
            <person name="Birren B."/>
        </authorList>
    </citation>
    <scope>NUCLEOTIDE SEQUENCE</scope>
    <source>
        <strain evidence="2">ATCC 64411</strain>
    </source>
</reference>
<evidence type="ECO:0000256" key="1">
    <source>
        <dbReference type="SAM" id="MobiDB-lite"/>
    </source>
</evidence>
<reference evidence="2" key="3">
    <citation type="submission" date="2011-03" db="EMBL/GenBank/DDBJ databases">
        <title>Annotation of Magnaporthe poae ATCC 64411.</title>
        <authorList>
            <person name="Ma L.-J."/>
            <person name="Dead R."/>
            <person name="Young S.K."/>
            <person name="Zeng Q."/>
            <person name="Gargeya S."/>
            <person name="Fitzgerald M."/>
            <person name="Haas B."/>
            <person name="Abouelleil A."/>
            <person name="Alvarado L."/>
            <person name="Arachchi H.M."/>
            <person name="Berlin A."/>
            <person name="Brown A."/>
            <person name="Chapman S.B."/>
            <person name="Chen Z."/>
            <person name="Dunbar C."/>
            <person name="Freedman E."/>
            <person name="Gearin G."/>
            <person name="Gellesch M."/>
            <person name="Goldberg J."/>
            <person name="Griggs A."/>
            <person name="Gujja S."/>
            <person name="Heiman D."/>
            <person name="Howarth C."/>
            <person name="Larson L."/>
            <person name="Lui A."/>
            <person name="MacDonald P.J.P."/>
            <person name="Mehta T."/>
            <person name="Montmayeur A."/>
            <person name="Murphy C."/>
            <person name="Neiman D."/>
            <person name="Pearson M."/>
            <person name="Priest M."/>
            <person name="Roberts A."/>
            <person name="Saif S."/>
            <person name="Shea T."/>
            <person name="Shenoy N."/>
            <person name="Sisk P."/>
            <person name="Stolte C."/>
            <person name="Sykes S."/>
            <person name="Yandava C."/>
            <person name="Wortman J."/>
            <person name="Nusbaum C."/>
            <person name="Birren B."/>
        </authorList>
    </citation>
    <scope>NUCLEOTIDE SEQUENCE</scope>
    <source>
        <strain evidence="2">ATCC 64411</strain>
    </source>
</reference>
<dbReference type="Proteomes" id="UP000011715">
    <property type="component" value="Unassembled WGS sequence"/>
</dbReference>
<name>A0A0C4E1U7_MAGP6</name>
<dbReference type="AlphaFoldDB" id="A0A0C4E1U7"/>
<keyword evidence="4" id="KW-1185">Reference proteome</keyword>
<proteinExistence type="predicted"/>
<organism evidence="3 4">
    <name type="scientific">Magnaporthiopsis poae (strain ATCC 64411 / 73-15)</name>
    <name type="common">Kentucky bluegrass fungus</name>
    <name type="synonym">Magnaporthe poae</name>
    <dbReference type="NCBI Taxonomy" id="644358"/>
    <lineage>
        <taxon>Eukaryota</taxon>
        <taxon>Fungi</taxon>
        <taxon>Dikarya</taxon>
        <taxon>Ascomycota</taxon>
        <taxon>Pezizomycotina</taxon>
        <taxon>Sordariomycetes</taxon>
        <taxon>Sordariomycetidae</taxon>
        <taxon>Magnaporthales</taxon>
        <taxon>Magnaporthaceae</taxon>
        <taxon>Magnaporthiopsis</taxon>
    </lineage>
</organism>
<evidence type="ECO:0000313" key="2">
    <source>
        <dbReference type="EMBL" id="KLU87368.1"/>
    </source>
</evidence>
<feature type="region of interest" description="Disordered" evidence="1">
    <location>
        <begin position="76"/>
        <end position="99"/>
    </location>
</feature>
<evidence type="ECO:0000313" key="4">
    <source>
        <dbReference type="Proteomes" id="UP000011715"/>
    </source>
</evidence>
<reference evidence="4" key="1">
    <citation type="submission" date="2010-05" db="EMBL/GenBank/DDBJ databases">
        <title>The genome sequence of Magnaporthe poae strain ATCC 64411.</title>
        <authorList>
            <person name="Ma L.-J."/>
            <person name="Dead R."/>
            <person name="Young S."/>
            <person name="Zeng Q."/>
            <person name="Koehrsen M."/>
            <person name="Alvarado L."/>
            <person name="Berlin A."/>
            <person name="Chapman S.B."/>
            <person name="Chen Z."/>
            <person name="Freedman E."/>
            <person name="Gellesch M."/>
            <person name="Goldberg J."/>
            <person name="Griggs A."/>
            <person name="Gujja S."/>
            <person name="Heilman E.R."/>
            <person name="Heiman D."/>
            <person name="Hepburn T."/>
            <person name="Howarth C."/>
            <person name="Jen D."/>
            <person name="Larson L."/>
            <person name="Mehta T."/>
            <person name="Neiman D."/>
            <person name="Pearson M."/>
            <person name="Roberts A."/>
            <person name="Saif S."/>
            <person name="Shea T."/>
            <person name="Shenoy N."/>
            <person name="Sisk P."/>
            <person name="Stolte C."/>
            <person name="Sykes S."/>
            <person name="Walk T."/>
            <person name="White J."/>
            <person name="Yandava C."/>
            <person name="Haas B."/>
            <person name="Nusbaum C."/>
            <person name="Birren B."/>
        </authorList>
    </citation>
    <scope>NUCLEOTIDE SEQUENCE [LARGE SCALE GENOMIC DNA]</scope>
    <source>
        <strain evidence="4">ATCC 64411 / 73-15</strain>
    </source>
</reference>
<dbReference type="EMBL" id="ADBL01001543">
    <property type="status" value="NOT_ANNOTATED_CDS"/>
    <property type="molecule type" value="Genomic_DNA"/>
</dbReference>
<feature type="region of interest" description="Disordered" evidence="1">
    <location>
        <begin position="119"/>
        <end position="156"/>
    </location>
</feature>